<dbReference type="PANTHER" id="PTHR37576">
    <property type="entry name" value="DEFECT AT LOW TEMPERATURE PROTEIN 1"/>
    <property type="match status" value="1"/>
</dbReference>
<dbReference type="EMBL" id="JAUEPP010000004">
    <property type="protein sequence ID" value="KAK3344976.1"/>
    <property type="molecule type" value="Genomic_DNA"/>
</dbReference>
<dbReference type="Proteomes" id="UP001278500">
    <property type="component" value="Unassembled WGS sequence"/>
</dbReference>
<evidence type="ECO:0000256" key="1">
    <source>
        <dbReference type="SAM" id="Phobius"/>
    </source>
</evidence>
<keyword evidence="1" id="KW-0812">Transmembrane</keyword>
<keyword evidence="3" id="KW-1185">Reference proteome</keyword>
<evidence type="ECO:0000313" key="3">
    <source>
        <dbReference type="Proteomes" id="UP001278500"/>
    </source>
</evidence>
<feature type="transmembrane region" description="Helical" evidence="1">
    <location>
        <begin position="88"/>
        <end position="107"/>
    </location>
</feature>
<dbReference type="GeneID" id="87860904"/>
<gene>
    <name evidence="2" type="ORF">B0H65DRAFT_392116</name>
</gene>
<keyword evidence="1" id="KW-1133">Transmembrane helix</keyword>
<organism evidence="2 3">
    <name type="scientific">Neurospora tetraspora</name>
    <dbReference type="NCBI Taxonomy" id="94610"/>
    <lineage>
        <taxon>Eukaryota</taxon>
        <taxon>Fungi</taxon>
        <taxon>Dikarya</taxon>
        <taxon>Ascomycota</taxon>
        <taxon>Pezizomycotina</taxon>
        <taxon>Sordariomycetes</taxon>
        <taxon>Sordariomycetidae</taxon>
        <taxon>Sordariales</taxon>
        <taxon>Sordariaceae</taxon>
        <taxon>Neurospora</taxon>
    </lineage>
</organism>
<dbReference type="PANTHER" id="PTHR37576:SF2">
    <property type="entry name" value="DEFECT AT LOW TEMPERATURE PROTEIN 1"/>
    <property type="match status" value="1"/>
</dbReference>
<accession>A0AAE0MS75</accession>
<proteinExistence type="predicted"/>
<dbReference type="AlphaFoldDB" id="A0AAE0MS75"/>
<feature type="non-terminal residue" evidence="2">
    <location>
        <position position="1"/>
    </location>
</feature>
<reference evidence="2" key="2">
    <citation type="submission" date="2023-06" db="EMBL/GenBank/DDBJ databases">
        <authorList>
            <consortium name="Lawrence Berkeley National Laboratory"/>
            <person name="Haridas S."/>
            <person name="Hensen N."/>
            <person name="Bonometti L."/>
            <person name="Westerberg I."/>
            <person name="Brannstrom I.O."/>
            <person name="Guillou S."/>
            <person name="Cros-Aarteil S."/>
            <person name="Calhoun S."/>
            <person name="Kuo A."/>
            <person name="Mondo S."/>
            <person name="Pangilinan J."/>
            <person name="Riley R."/>
            <person name="Labutti K."/>
            <person name="Andreopoulos B."/>
            <person name="Lipzen A."/>
            <person name="Chen C."/>
            <person name="Yanf M."/>
            <person name="Daum C."/>
            <person name="Ng V."/>
            <person name="Clum A."/>
            <person name="Steindorff A."/>
            <person name="Ohm R."/>
            <person name="Martin F."/>
            <person name="Silar P."/>
            <person name="Natvig D."/>
            <person name="Lalanne C."/>
            <person name="Gautier V."/>
            <person name="Ament-Velasquez S.L."/>
            <person name="Kruys A."/>
            <person name="Hutchinson M.I."/>
            <person name="Powell A.J."/>
            <person name="Barry K."/>
            <person name="Miller A.N."/>
            <person name="Grigoriev I.V."/>
            <person name="Debuchy R."/>
            <person name="Gladieux P."/>
            <person name="Thoren M.H."/>
            <person name="Johannesson H."/>
        </authorList>
    </citation>
    <scope>NUCLEOTIDE SEQUENCE</scope>
    <source>
        <strain evidence="2">CBS 560.94</strain>
    </source>
</reference>
<comment type="caution">
    <text evidence="2">The sequence shown here is derived from an EMBL/GenBank/DDBJ whole genome shotgun (WGS) entry which is preliminary data.</text>
</comment>
<feature type="non-terminal residue" evidence="2">
    <location>
        <position position="233"/>
    </location>
</feature>
<name>A0AAE0MS75_9PEZI</name>
<protein>
    <submittedName>
        <fullName evidence="2">Uncharacterized protein</fullName>
    </submittedName>
</protein>
<keyword evidence="1" id="KW-0472">Membrane</keyword>
<evidence type="ECO:0000313" key="2">
    <source>
        <dbReference type="EMBL" id="KAK3344976.1"/>
    </source>
</evidence>
<reference evidence="2" key="1">
    <citation type="journal article" date="2023" name="Mol. Phylogenet. Evol.">
        <title>Genome-scale phylogeny and comparative genomics of the fungal order Sordariales.</title>
        <authorList>
            <person name="Hensen N."/>
            <person name="Bonometti L."/>
            <person name="Westerberg I."/>
            <person name="Brannstrom I.O."/>
            <person name="Guillou S."/>
            <person name="Cros-Aarteil S."/>
            <person name="Calhoun S."/>
            <person name="Haridas S."/>
            <person name="Kuo A."/>
            <person name="Mondo S."/>
            <person name="Pangilinan J."/>
            <person name="Riley R."/>
            <person name="LaButti K."/>
            <person name="Andreopoulos B."/>
            <person name="Lipzen A."/>
            <person name="Chen C."/>
            <person name="Yan M."/>
            <person name="Daum C."/>
            <person name="Ng V."/>
            <person name="Clum A."/>
            <person name="Steindorff A."/>
            <person name="Ohm R.A."/>
            <person name="Martin F."/>
            <person name="Silar P."/>
            <person name="Natvig D.O."/>
            <person name="Lalanne C."/>
            <person name="Gautier V."/>
            <person name="Ament-Velasquez S.L."/>
            <person name="Kruys A."/>
            <person name="Hutchinson M.I."/>
            <person name="Powell A.J."/>
            <person name="Barry K."/>
            <person name="Miller A.N."/>
            <person name="Grigoriev I.V."/>
            <person name="Debuchy R."/>
            <person name="Gladieux P."/>
            <person name="Hiltunen Thoren M."/>
            <person name="Johannesson H."/>
        </authorList>
    </citation>
    <scope>NUCLEOTIDE SEQUENCE</scope>
    <source>
        <strain evidence="2">CBS 560.94</strain>
    </source>
</reference>
<sequence length="233" mass="25351">YTGAASFLYERVSSNEMAGKCGPAFDDPMEDILNSYRELALRLSIHEGMRTYQDAIKAGNKPGALTAQQNVSYTSHQYLTEYAANKPGLALAVTFSLFGPIAIFFLFQGWQTLGRRFSFSPFELANSLLLRSPLPSSSSRSTSSDDDSIFELKQRQHQLSSLLANCSSNASAEQLVEPIRQRAGQGGDGEQDTKSKEPVVQYGVLDGTGLLGFAISDANGVVHAREPRVGEML</sequence>
<dbReference type="RefSeq" id="XP_062681589.1">
    <property type="nucleotide sequence ID" value="XM_062823750.1"/>
</dbReference>